<dbReference type="KEGG" id="mear:Mpt1_c04880"/>
<feature type="transmembrane region" description="Helical" evidence="2">
    <location>
        <begin position="87"/>
        <end position="111"/>
    </location>
</feature>
<reference evidence="3 4" key="1">
    <citation type="journal article" date="2014" name="Appl. Environ. Microbiol.">
        <title>Comparative Genome Analysis of 'Candidatus Methanoplasma termitum' Indicates a New Mode of Energy Metabolism in the Seventh Order of Methanogens.</title>
        <authorList>
            <person name="Lang K."/>
            <person name="Schuldes J."/>
            <person name="Klingl A."/>
            <person name="Poehlein A."/>
            <person name="Daniel R."/>
            <person name="Brune A."/>
        </authorList>
    </citation>
    <scope>NUCLEOTIDE SEQUENCE [LARGE SCALE GENOMIC DNA]</scope>
    <source>
        <strain evidence="4">Mpt1</strain>
    </source>
</reference>
<dbReference type="OrthoDB" id="382184at2157"/>
<feature type="transmembrane region" description="Helical" evidence="2">
    <location>
        <begin position="120"/>
        <end position="141"/>
    </location>
</feature>
<evidence type="ECO:0000256" key="2">
    <source>
        <dbReference type="SAM" id="Phobius"/>
    </source>
</evidence>
<dbReference type="RefSeq" id="WP_048111757.1">
    <property type="nucleotide sequence ID" value="NZ_CP010070.1"/>
</dbReference>
<keyword evidence="2" id="KW-1133">Transmembrane helix</keyword>
<feature type="transmembrane region" description="Helical" evidence="2">
    <location>
        <begin position="325"/>
        <end position="344"/>
    </location>
</feature>
<gene>
    <name evidence="3" type="ORF">Mpt1_c04880</name>
</gene>
<feature type="transmembrane region" description="Helical" evidence="2">
    <location>
        <begin position="281"/>
        <end position="304"/>
    </location>
</feature>
<keyword evidence="2" id="KW-0472">Membrane</keyword>
<dbReference type="Proteomes" id="UP000030787">
    <property type="component" value="Chromosome"/>
</dbReference>
<feature type="transmembrane region" description="Helical" evidence="2">
    <location>
        <begin position="161"/>
        <end position="192"/>
    </location>
</feature>
<sequence length="396" mass="44999">MGESSDGIKERKRNPHAPGSNVYDASDGIKERKLNLIAYLRGVVNLDEETKHDKLDRLVLKIFPPFLVVCAVLILALVVYLHNYTVMGVVFGICLGFMLGFTVLGIACMFLSDRGVISRWYVIPAIVFIPILLSVILYPLGTNLGFSDFVVRYFDIFGASVSIYSFLVALYSVTIVVFFVAYGVVSVIVGYFRSYFYRVLRSLEVPSKSRRRRIADWLFQIPDIIDIHGVEFEPEADKGKFNVQLFMNTAFSIFVLGIVICSYIFINPLFLQIVSFDEMLLIGMFLSLFISTLVIPWSIVKSIGAKITSDAPRDFYLWKGMKGRLYQGFFAITFFMMLLTLSVYLGMDLSRIVTTYIGYIAFVALISIITSFVYVNTYYKGFKNGIIKSYMRSKEE</sequence>
<feature type="transmembrane region" description="Helical" evidence="2">
    <location>
        <begin position="356"/>
        <end position="379"/>
    </location>
</feature>
<dbReference type="GeneID" id="24818157"/>
<accession>A0A0A7LB42</accession>
<feature type="region of interest" description="Disordered" evidence="1">
    <location>
        <begin position="1"/>
        <end position="24"/>
    </location>
</feature>
<name>A0A0A7LB42_9ARCH</name>
<proteinExistence type="predicted"/>
<feature type="transmembrane region" description="Helical" evidence="2">
    <location>
        <begin position="245"/>
        <end position="266"/>
    </location>
</feature>
<feature type="transmembrane region" description="Helical" evidence="2">
    <location>
        <begin position="58"/>
        <end position="81"/>
    </location>
</feature>
<dbReference type="EMBL" id="CP010070">
    <property type="protein sequence ID" value="AIZ56380.1"/>
    <property type="molecule type" value="Genomic_DNA"/>
</dbReference>
<evidence type="ECO:0000313" key="4">
    <source>
        <dbReference type="Proteomes" id="UP000030787"/>
    </source>
</evidence>
<evidence type="ECO:0000256" key="1">
    <source>
        <dbReference type="SAM" id="MobiDB-lite"/>
    </source>
</evidence>
<dbReference type="AlphaFoldDB" id="A0A0A7LB42"/>
<protein>
    <submittedName>
        <fullName evidence="3">Uncharacterized protein</fullName>
    </submittedName>
</protein>
<dbReference type="HOGENOM" id="CLU_722802_0_0_2"/>
<keyword evidence="4" id="KW-1185">Reference proteome</keyword>
<evidence type="ECO:0000313" key="3">
    <source>
        <dbReference type="EMBL" id="AIZ56380.1"/>
    </source>
</evidence>
<dbReference type="STRING" id="1577791.Mpt1_c04880"/>
<keyword evidence="2" id="KW-0812">Transmembrane</keyword>
<organism evidence="3 4">
    <name type="scientific">Candidatus Methanoplasma termitum</name>
    <dbReference type="NCBI Taxonomy" id="1577791"/>
    <lineage>
        <taxon>Archaea</taxon>
        <taxon>Methanobacteriati</taxon>
        <taxon>Thermoplasmatota</taxon>
        <taxon>Thermoplasmata</taxon>
        <taxon>Methanomassiliicoccales</taxon>
        <taxon>Methanomassiliicoccaceae</taxon>
        <taxon>Candidatus Methanoplasma</taxon>
    </lineage>
</organism>